<evidence type="ECO:0000313" key="2">
    <source>
        <dbReference type="Proteomes" id="UP000224336"/>
    </source>
</evidence>
<organism evidence="1 2">
    <name type="scientific">Pseudomonas phage KTN4</name>
    <dbReference type="NCBI Taxonomy" id="1862701"/>
    <lineage>
        <taxon>Viruses</taxon>
        <taxon>Duplodnaviria</taxon>
        <taxon>Heunggongvirae</taxon>
        <taxon>Uroviricota</taxon>
        <taxon>Caudoviricetes</taxon>
        <taxon>Chimalliviridae</taxon>
        <taxon>Phikzvirus</taxon>
        <taxon>Phikzvirus phiKZ</taxon>
    </lineage>
</organism>
<reference evidence="1 2" key="1">
    <citation type="journal article" date="2016" name="Sci. Rep.">
        <title>A proposed integrated approach for the preclinical evaluation of phage therapy in Pseudomonas infections.</title>
        <authorList>
            <person name="Danis-Wlodarczyk K."/>
            <person name="Vandenheuvel D."/>
            <person name="Jang H.B."/>
            <person name="Briers Y."/>
            <person name="Olszak T."/>
            <person name="Arabski M."/>
            <person name="Wasik S."/>
            <person name="Drabik M."/>
            <person name="Higgins G."/>
            <person name="Tyrrell J."/>
            <person name="Harvey B.J."/>
            <person name="Noben J.P."/>
            <person name="Lavigne R."/>
            <person name="Drulis-Kawa Z."/>
        </authorList>
    </citation>
    <scope>NUCLEOTIDE SEQUENCE [LARGE SCALE GENOMIC DNA]</scope>
</reference>
<proteinExistence type="predicted"/>
<dbReference type="EMBL" id="KU521356">
    <property type="protein sequence ID" value="ANM44906.1"/>
    <property type="molecule type" value="Genomic_DNA"/>
</dbReference>
<accession>A0A192Y7B1</accession>
<evidence type="ECO:0000313" key="1">
    <source>
        <dbReference type="EMBL" id="ANM44906.1"/>
    </source>
</evidence>
<dbReference type="Proteomes" id="UP000224336">
    <property type="component" value="Segment"/>
</dbReference>
<sequence length="47" mass="5529">MTNEEIIVDESKWADDSEMVGCKPVDLFIDFYWVEPTHHTQEGKEDN</sequence>
<gene>
    <name evidence="1" type="ORF">KTN4_148</name>
</gene>
<name>A0A192Y7B1_9CAUD</name>
<protein>
    <submittedName>
        <fullName evidence="1">Uncharacterized protein</fullName>
    </submittedName>
</protein>